<evidence type="ECO:0000313" key="2">
    <source>
        <dbReference type="EMBL" id="RYC30678.1"/>
    </source>
</evidence>
<evidence type="ECO:0000313" key="3">
    <source>
        <dbReference type="Proteomes" id="UP000290759"/>
    </source>
</evidence>
<protein>
    <submittedName>
        <fullName evidence="2">Uncharacterized protein</fullName>
    </submittedName>
</protein>
<dbReference type="RefSeq" id="WP_129228217.1">
    <property type="nucleotide sequence ID" value="NZ_QYBB01000022.1"/>
</dbReference>
<reference evidence="2 3" key="1">
    <citation type="submission" date="2018-12" db="EMBL/GenBank/DDBJ databases">
        <authorList>
            <person name="Grouzdev D.S."/>
            <person name="Krutkina M.S."/>
        </authorList>
    </citation>
    <scope>NUCLEOTIDE SEQUENCE [LARGE SCALE GENOMIC DNA]</scope>
    <source>
        <strain evidence="2 3">RmlP026</strain>
    </source>
</reference>
<comment type="caution">
    <text evidence="2">The sequence shown here is derived from an EMBL/GenBank/DDBJ whole genome shotgun (WGS) entry which is preliminary data.</text>
</comment>
<organism evidence="2 3">
    <name type="scientific">Lichenibacterium minor</name>
    <dbReference type="NCBI Taxonomy" id="2316528"/>
    <lineage>
        <taxon>Bacteria</taxon>
        <taxon>Pseudomonadati</taxon>
        <taxon>Pseudomonadota</taxon>
        <taxon>Alphaproteobacteria</taxon>
        <taxon>Hyphomicrobiales</taxon>
        <taxon>Lichenihabitantaceae</taxon>
        <taxon>Lichenibacterium</taxon>
    </lineage>
</organism>
<accession>A0A4Q2U4F4</accession>
<name>A0A4Q2U4F4_9HYPH</name>
<dbReference type="OrthoDB" id="8456547at2"/>
<gene>
    <name evidence="2" type="ORF">D3273_17690</name>
</gene>
<sequence length="351" mass="35972">MVSNRGVSAVVCSVLGFGCIGSLVLGHRGEAVPAAAVAQAAPVSAPAAKPAAAVPAARPVVAEADIDTDLTTGSIQPGSAVHVPNPAAYKGAPKMGDPVTVTGAEAINYLAGNTLRREGPGEPLHFTYFASRGLMGEGDERGFTARRWDRERPELCEAGRDGAPVCRSVSILLDGKYEFPGARLGTVTLEAAGGAPAVTAVLVKGNAIHFPEHIPFLDSTVDVATTDEPAAGVRPAAGDPAEALAGHPVAVVADGAGTRARQIVYYAKDNRRLELQQVQVGDGKAVQVTVGHWHTAKANLCQTRVTGTAAQTCFKMEAAAAGMRLVPAGRAGDAQTLTPLPETGAREIAQD</sequence>
<dbReference type="PROSITE" id="PS51257">
    <property type="entry name" value="PROKAR_LIPOPROTEIN"/>
    <property type="match status" value="1"/>
</dbReference>
<proteinExistence type="predicted"/>
<feature type="region of interest" description="Disordered" evidence="1">
    <location>
        <begin position="332"/>
        <end position="351"/>
    </location>
</feature>
<dbReference type="AlphaFoldDB" id="A0A4Q2U4F4"/>
<reference evidence="2 3" key="2">
    <citation type="submission" date="2019-02" db="EMBL/GenBank/DDBJ databases">
        <title>'Lichenibacterium ramalinii' gen. nov. sp. nov., 'Lichenibacterium minor' gen. nov. sp. nov.</title>
        <authorList>
            <person name="Pankratov T."/>
        </authorList>
    </citation>
    <scope>NUCLEOTIDE SEQUENCE [LARGE SCALE GENOMIC DNA]</scope>
    <source>
        <strain evidence="2 3">RmlP026</strain>
    </source>
</reference>
<dbReference type="Proteomes" id="UP000290759">
    <property type="component" value="Unassembled WGS sequence"/>
</dbReference>
<keyword evidence="3" id="KW-1185">Reference proteome</keyword>
<evidence type="ECO:0000256" key="1">
    <source>
        <dbReference type="SAM" id="MobiDB-lite"/>
    </source>
</evidence>
<dbReference type="EMBL" id="QYBB01000022">
    <property type="protein sequence ID" value="RYC30678.1"/>
    <property type="molecule type" value="Genomic_DNA"/>
</dbReference>